<sequence>MRVVDRPCVALTMAALWAVAVEALDYKRYDGVHRVEKRAPQPQITKGPILERRDDNVCGTSEKLCPSSLDGGCCPEDYDCAKESCYATTKGPSTCGTKVGWYNCDAVYGNGCCPDGYICETAGQCIPPTGSAYTFGCPASHFLCPASLSYGCCPNGMACATNQCYSTKPVTKTETVVITTTEDGSRTTYRTTRVTVSTPDEPTANIVNSDGGGEQAIFKYFPTAIPKSSPTSDADDDNGGGGLSTGVLIGIIVGSVAFLIIVLVTAFIIIRHLNKVVAAVTTSKQSEGSKSRPTMKEFKPTDSEIDALSVDPLMLPRPSAPGPDSSHPSPYNLASPDLSSNDHTPSAGYHAVSGSNGNSRHTSFDAGNEDYFHNAGNRVSQHSGVSAPTTHRVSNDSHGAYTHVRNWSNASDGSDGGGAPTWNQLTISELEARPRVPELPLSPSNVVFARDERRRSSGGTAASTTRPSVTSPRQRNRSESFGQSPLGVVDEEMHGFYGPASHLVGQTESHRPGTKGGGEGGKEENNGSRNEDQEGRI</sequence>
<name>A0A9P8WCP6_9HYPO</name>
<feature type="compositionally biased region" description="Basic and acidic residues" evidence="1">
    <location>
        <begin position="520"/>
        <end position="537"/>
    </location>
</feature>
<evidence type="ECO:0000256" key="1">
    <source>
        <dbReference type="SAM" id="MobiDB-lite"/>
    </source>
</evidence>
<dbReference type="Proteomes" id="UP000777438">
    <property type="component" value="Unassembled WGS sequence"/>
</dbReference>
<feature type="region of interest" description="Disordered" evidence="1">
    <location>
        <begin position="281"/>
        <end position="397"/>
    </location>
</feature>
<comment type="caution">
    <text evidence="4">The sequence shown here is derived from an EMBL/GenBank/DDBJ whole genome shotgun (WGS) entry which is preliminary data.</text>
</comment>
<accession>A0A9P8WCP6</accession>
<keyword evidence="3" id="KW-0732">Signal</keyword>
<dbReference type="EMBL" id="JAGPYM010000003">
    <property type="protein sequence ID" value="KAH6896594.1"/>
    <property type="molecule type" value="Genomic_DNA"/>
</dbReference>
<evidence type="ECO:0000256" key="3">
    <source>
        <dbReference type="SAM" id="SignalP"/>
    </source>
</evidence>
<evidence type="ECO:0000313" key="4">
    <source>
        <dbReference type="EMBL" id="KAH6896594.1"/>
    </source>
</evidence>
<feature type="region of interest" description="Disordered" evidence="1">
    <location>
        <begin position="403"/>
        <end position="422"/>
    </location>
</feature>
<feature type="compositionally biased region" description="Basic and acidic residues" evidence="1">
    <location>
        <begin position="287"/>
        <end position="302"/>
    </location>
</feature>
<feature type="signal peptide" evidence="3">
    <location>
        <begin position="1"/>
        <end position="23"/>
    </location>
</feature>
<evidence type="ECO:0000313" key="5">
    <source>
        <dbReference type="Proteomes" id="UP000777438"/>
    </source>
</evidence>
<feature type="region of interest" description="Disordered" evidence="1">
    <location>
        <begin position="434"/>
        <end position="537"/>
    </location>
</feature>
<gene>
    <name evidence="4" type="ORF">B0T10DRAFT_454500</name>
</gene>
<keyword evidence="2" id="KW-0472">Membrane</keyword>
<protein>
    <submittedName>
        <fullName evidence="4">Uncharacterized protein</fullName>
    </submittedName>
</protein>
<keyword evidence="2" id="KW-0812">Transmembrane</keyword>
<reference evidence="4 5" key="1">
    <citation type="journal article" date="2021" name="Nat. Commun.">
        <title>Genetic determinants of endophytism in the Arabidopsis root mycobiome.</title>
        <authorList>
            <person name="Mesny F."/>
            <person name="Miyauchi S."/>
            <person name="Thiergart T."/>
            <person name="Pickel B."/>
            <person name="Atanasova L."/>
            <person name="Karlsson M."/>
            <person name="Huettel B."/>
            <person name="Barry K.W."/>
            <person name="Haridas S."/>
            <person name="Chen C."/>
            <person name="Bauer D."/>
            <person name="Andreopoulos W."/>
            <person name="Pangilinan J."/>
            <person name="LaButti K."/>
            <person name="Riley R."/>
            <person name="Lipzen A."/>
            <person name="Clum A."/>
            <person name="Drula E."/>
            <person name="Henrissat B."/>
            <person name="Kohler A."/>
            <person name="Grigoriev I.V."/>
            <person name="Martin F.M."/>
            <person name="Hacquard S."/>
        </authorList>
    </citation>
    <scope>NUCLEOTIDE SEQUENCE [LARGE SCALE GENOMIC DNA]</scope>
    <source>
        <strain evidence="4 5">MPI-CAGE-CH-0241</strain>
    </source>
</reference>
<evidence type="ECO:0000256" key="2">
    <source>
        <dbReference type="SAM" id="Phobius"/>
    </source>
</evidence>
<feature type="transmembrane region" description="Helical" evidence="2">
    <location>
        <begin position="247"/>
        <end position="270"/>
    </location>
</feature>
<proteinExistence type="predicted"/>
<organism evidence="4 5">
    <name type="scientific">Thelonectria olida</name>
    <dbReference type="NCBI Taxonomy" id="1576542"/>
    <lineage>
        <taxon>Eukaryota</taxon>
        <taxon>Fungi</taxon>
        <taxon>Dikarya</taxon>
        <taxon>Ascomycota</taxon>
        <taxon>Pezizomycotina</taxon>
        <taxon>Sordariomycetes</taxon>
        <taxon>Hypocreomycetidae</taxon>
        <taxon>Hypocreales</taxon>
        <taxon>Nectriaceae</taxon>
        <taxon>Thelonectria</taxon>
    </lineage>
</organism>
<feature type="compositionally biased region" description="Polar residues" evidence="1">
    <location>
        <begin position="377"/>
        <end position="392"/>
    </location>
</feature>
<keyword evidence="5" id="KW-1185">Reference proteome</keyword>
<dbReference type="AlphaFoldDB" id="A0A9P8WCP6"/>
<feature type="compositionally biased region" description="Polar residues" evidence="1">
    <location>
        <begin position="457"/>
        <end position="483"/>
    </location>
</feature>
<keyword evidence="2" id="KW-1133">Transmembrane helix</keyword>
<feature type="chain" id="PRO_5040189875" evidence="3">
    <location>
        <begin position="24"/>
        <end position="537"/>
    </location>
</feature>
<dbReference type="OrthoDB" id="5292518at2759"/>